<name>A0A076FX15_9CAUD</name>
<gene>
    <name evidence="1" type="ORF">PaMx73_13</name>
</gene>
<organism evidence="1 2">
    <name type="scientific">Pseudomonas phage PaMx73</name>
    <dbReference type="NCBI Taxonomy" id="1175655"/>
    <lineage>
        <taxon>Viruses</taxon>
        <taxon>Duplodnaviria</taxon>
        <taxon>Heunggongvirae</taxon>
        <taxon>Uroviricota</taxon>
        <taxon>Caudoviricetes</taxon>
        <taxon>Casadabanvirus</taxon>
        <taxon>Casadabanvirus JBD26</taxon>
        <taxon>Casadabanvirus D3112</taxon>
    </lineage>
</organism>
<reference evidence="1 2" key="1">
    <citation type="journal article" date="2012" name="Appl. Environ. Microbiol.">
        <title>High Diversity and Novel Species of Pseudomonas aeruginosa Bacteriophages.</title>
        <authorList>
            <person name="Sepulveda-Robles O."/>
            <person name="Kameyama L."/>
            <person name="Guarneros G."/>
        </authorList>
    </citation>
    <scope>NUCLEOTIDE SEQUENCE [LARGE SCALE GENOMIC DNA]</scope>
</reference>
<evidence type="ECO:0000313" key="1">
    <source>
        <dbReference type="EMBL" id="AII21889.1"/>
    </source>
</evidence>
<proteinExistence type="predicted"/>
<accession>A0A076FX15</accession>
<dbReference type="EMBL" id="JQ067085">
    <property type="protein sequence ID" value="AII21889.1"/>
    <property type="molecule type" value="Genomic_DNA"/>
</dbReference>
<sequence>MMNGTLVVFHDSGQDFLVWRLDQEGVVTRSWPFQTDVWAGTKVLNLDTLKRDGLVKAERNGRPWECCHAVVAIHPIKPIDVSVKWDGIAGYVTSTVRGQRASCTHDPAAPVQRLAEKVLPYLQCRIERLECQPAGKLHSVWRITPENL</sequence>
<evidence type="ECO:0000313" key="2">
    <source>
        <dbReference type="Proteomes" id="UP000006183"/>
    </source>
</evidence>
<protein>
    <submittedName>
        <fullName evidence="1">Uncharacterized protein</fullName>
    </submittedName>
</protein>
<dbReference type="Proteomes" id="UP000006183">
    <property type="component" value="Segment"/>
</dbReference>